<dbReference type="GO" id="GO:0005634">
    <property type="term" value="C:nucleus"/>
    <property type="evidence" value="ECO:0007669"/>
    <property type="project" value="UniProtKB-SubCell"/>
</dbReference>
<evidence type="ECO:0000256" key="2">
    <source>
        <dbReference type="ARBA" id="ARBA00004496"/>
    </source>
</evidence>
<evidence type="ECO:0000256" key="5">
    <source>
        <dbReference type="ARBA" id="ARBA00022490"/>
    </source>
</evidence>
<keyword evidence="6" id="KW-0539">Nucleus</keyword>
<evidence type="ECO:0000256" key="3">
    <source>
        <dbReference type="ARBA" id="ARBA00005229"/>
    </source>
</evidence>
<dbReference type="GeneID" id="25328289"/>
<keyword evidence="8" id="KW-1185">Reference proteome</keyword>
<comment type="similarity">
    <text evidence="3">Belongs to the HRI1 family.</text>
</comment>
<dbReference type="Proteomes" id="UP000054342">
    <property type="component" value="Unassembled WGS sequence"/>
</dbReference>
<dbReference type="EMBL" id="KN847320">
    <property type="protein sequence ID" value="KIW53982.1"/>
    <property type="molecule type" value="Genomic_DNA"/>
</dbReference>
<dbReference type="InterPro" id="IPR038744">
    <property type="entry name" value="Hri1_N"/>
</dbReference>
<dbReference type="OrthoDB" id="4045395at2759"/>
<comment type="subcellular location">
    <subcellularLocation>
        <location evidence="2">Cytoplasm</location>
    </subcellularLocation>
    <subcellularLocation>
        <location evidence="1">Nucleus</location>
    </subcellularLocation>
</comment>
<protein>
    <recommendedName>
        <fullName evidence="4">Protein HRI1</fullName>
    </recommendedName>
</protein>
<evidence type="ECO:0000256" key="1">
    <source>
        <dbReference type="ARBA" id="ARBA00004123"/>
    </source>
</evidence>
<reference evidence="7 8" key="1">
    <citation type="submission" date="2015-01" db="EMBL/GenBank/DDBJ databases">
        <title>The Genome Sequence of Exophiala xenobiotica CBS118157.</title>
        <authorList>
            <consortium name="The Broad Institute Genomics Platform"/>
            <person name="Cuomo C."/>
            <person name="de Hoog S."/>
            <person name="Gorbushina A."/>
            <person name="Stielow B."/>
            <person name="Teixiera M."/>
            <person name="Abouelleil A."/>
            <person name="Chapman S.B."/>
            <person name="Priest M."/>
            <person name="Young S.K."/>
            <person name="Wortman J."/>
            <person name="Nusbaum C."/>
            <person name="Birren B."/>
        </authorList>
    </citation>
    <scope>NUCLEOTIDE SEQUENCE [LARGE SCALE GENOMIC DNA]</scope>
    <source>
        <strain evidence="7 8">CBS 118157</strain>
    </source>
</reference>
<dbReference type="RefSeq" id="XP_013314566.1">
    <property type="nucleotide sequence ID" value="XM_013459112.1"/>
</dbReference>
<dbReference type="CDD" id="cd11692">
    <property type="entry name" value="HRI1_N_like"/>
    <property type="match status" value="1"/>
</dbReference>
<dbReference type="STRING" id="348802.A0A0D2CV58"/>
<evidence type="ECO:0000313" key="7">
    <source>
        <dbReference type="EMBL" id="KIW53982.1"/>
    </source>
</evidence>
<evidence type="ECO:0000313" key="8">
    <source>
        <dbReference type="Proteomes" id="UP000054342"/>
    </source>
</evidence>
<evidence type="ECO:0000256" key="6">
    <source>
        <dbReference type="ARBA" id="ARBA00023242"/>
    </source>
</evidence>
<organism evidence="7 8">
    <name type="scientific">Exophiala xenobiotica</name>
    <dbReference type="NCBI Taxonomy" id="348802"/>
    <lineage>
        <taxon>Eukaryota</taxon>
        <taxon>Fungi</taxon>
        <taxon>Dikarya</taxon>
        <taxon>Ascomycota</taxon>
        <taxon>Pezizomycotina</taxon>
        <taxon>Eurotiomycetes</taxon>
        <taxon>Chaetothyriomycetidae</taxon>
        <taxon>Chaetothyriales</taxon>
        <taxon>Herpotrichiellaceae</taxon>
        <taxon>Exophiala</taxon>
    </lineage>
</organism>
<name>A0A0D2CV58_9EURO</name>
<dbReference type="GO" id="GO:0005737">
    <property type="term" value="C:cytoplasm"/>
    <property type="evidence" value="ECO:0007669"/>
    <property type="project" value="UniProtKB-SubCell"/>
</dbReference>
<dbReference type="Pfam" id="PF16815">
    <property type="entry name" value="HRI1"/>
    <property type="match status" value="1"/>
</dbReference>
<dbReference type="InterPro" id="IPR043047">
    <property type="entry name" value="Hri1_N_sf"/>
</dbReference>
<proteinExistence type="inferred from homology"/>
<dbReference type="InterPro" id="IPR031818">
    <property type="entry name" value="Hri1"/>
</dbReference>
<dbReference type="HOGENOM" id="CLU_060351_0_0_1"/>
<gene>
    <name evidence="7" type="ORF">PV05_06381</name>
</gene>
<sequence>MSGRLSTRLSIRWVPGEPSEPTDTLVISVGGWYVDLRITKADGSIDWGMAGERLVLSQEPLTYKWTHWIDSNGYTEPDVGSFTPTSVPTDSVETGSMLNPETNTVTPYEEVWRILPVSSPETFGYAWILRSVDGKTFLGRVGGDFLALKGGQEGPVGMKGFCARRETWDQGTASWRTLYEAGDQKNIGSLSKIADCLDSAWEKSSKVGDTVNAFGGEYVVCAIEAAK</sequence>
<dbReference type="Gene3D" id="2.40.128.320">
    <property type="entry name" value="Protein HRI1, N-terminal domain"/>
    <property type="match status" value="1"/>
</dbReference>
<evidence type="ECO:0000256" key="4">
    <source>
        <dbReference type="ARBA" id="ARBA00017063"/>
    </source>
</evidence>
<dbReference type="AlphaFoldDB" id="A0A0D2CV58"/>
<keyword evidence="5" id="KW-0963">Cytoplasm</keyword>
<accession>A0A0D2CV58</accession>